<keyword evidence="3" id="KW-1185">Reference proteome</keyword>
<organism evidence="2 3">
    <name type="scientific">Ophiophagus hannah</name>
    <name type="common">King cobra</name>
    <name type="synonym">Naja hannah</name>
    <dbReference type="NCBI Taxonomy" id="8665"/>
    <lineage>
        <taxon>Eukaryota</taxon>
        <taxon>Metazoa</taxon>
        <taxon>Chordata</taxon>
        <taxon>Craniata</taxon>
        <taxon>Vertebrata</taxon>
        <taxon>Euteleostomi</taxon>
        <taxon>Lepidosauria</taxon>
        <taxon>Squamata</taxon>
        <taxon>Bifurcata</taxon>
        <taxon>Unidentata</taxon>
        <taxon>Episquamata</taxon>
        <taxon>Toxicofera</taxon>
        <taxon>Serpentes</taxon>
        <taxon>Colubroidea</taxon>
        <taxon>Elapidae</taxon>
        <taxon>Elapinae</taxon>
        <taxon>Ophiophagus</taxon>
    </lineage>
</organism>
<gene>
    <name evidence="2" type="ORF">L345_16470</name>
</gene>
<dbReference type="AlphaFoldDB" id="V8N8B8"/>
<dbReference type="Proteomes" id="UP000018936">
    <property type="component" value="Unassembled WGS sequence"/>
</dbReference>
<dbReference type="EMBL" id="AZIM01007702">
    <property type="protein sequence ID" value="ETE57812.1"/>
    <property type="molecule type" value="Genomic_DNA"/>
</dbReference>
<feature type="compositionally biased region" description="Basic and acidic residues" evidence="1">
    <location>
        <begin position="49"/>
        <end position="60"/>
    </location>
</feature>
<accession>V8N8B8</accession>
<sequence length="374" mass="40932">MEGGMEGRKEWREGGREGREEGWMTYRVLSNSVNSVLPHHADYTPTDAADEREGNSGERKGALFLDDHKGAAKSSPDFSSHPLVEVWGLAGQISLPQVGTLHKLFHWFIVLAVRKFLLGSKVASLLDQLPPGVSTYGPKAPKGRTRSQWMETHNRITDNQTGDPTPFLTNGKSSLANLELRRTFLTGVLLEQGAGLEDLQGPQGISFTTVTAFSLQSSSLVPFPLSFLAFPLHPSENQVLGSPFPPEVLFSVLFVNEIDLFTDWWRGKKEVKIHLISLIPGAETFPWCFLVPGSGSKVGFSRFSPVCLNLNSSAQTAKNHLTVAAGMQPIHTEPRQGNPSITHLDPAMGKVFLEPIRKECAGGRKVNQAMSKPA</sequence>
<protein>
    <submittedName>
        <fullName evidence="2">Uncharacterized protein</fullName>
    </submittedName>
</protein>
<evidence type="ECO:0000313" key="3">
    <source>
        <dbReference type="Proteomes" id="UP000018936"/>
    </source>
</evidence>
<reference evidence="2 3" key="1">
    <citation type="journal article" date="2013" name="Proc. Natl. Acad. Sci. U.S.A.">
        <title>The king cobra genome reveals dynamic gene evolution and adaptation in the snake venom system.</title>
        <authorList>
            <person name="Vonk F.J."/>
            <person name="Casewell N.R."/>
            <person name="Henkel C.V."/>
            <person name="Heimberg A.M."/>
            <person name="Jansen H.J."/>
            <person name="McCleary R.J."/>
            <person name="Kerkkamp H.M."/>
            <person name="Vos R.A."/>
            <person name="Guerreiro I."/>
            <person name="Calvete J.J."/>
            <person name="Wuster W."/>
            <person name="Woods A.E."/>
            <person name="Logan J.M."/>
            <person name="Harrison R.A."/>
            <person name="Castoe T.A."/>
            <person name="de Koning A.P."/>
            <person name="Pollock D.D."/>
            <person name="Yandell M."/>
            <person name="Calderon D."/>
            <person name="Renjifo C."/>
            <person name="Currier R.B."/>
            <person name="Salgado D."/>
            <person name="Pla D."/>
            <person name="Sanz L."/>
            <person name="Hyder A.S."/>
            <person name="Ribeiro J.M."/>
            <person name="Arntzen J.W."/>
            <person name="van den Thillart G.E."/>
            <person name="Boetzer M."/>
            <person name="Pirovano W."/>
            <person name="Dirks R.P."/>
            <person name="Spaink H.P."/>
            <person name="Duboule D."/>
            <person name="McGlinn E."/>
            <person name="Kini R.M."/>
            <person name="Richardson M.K."/>
        </authorList>
    </citation>
    <scope>NUCLEOTIDE SEQUENCE</scope>
    <source>
        <tissue evidence="2">Blood</tissue>
    </source>
</reference>
<feature type="region of interest" description="Disordered" evidence="1">
    <location>
        <begin position="37"/>
        <end position="60"/>
    </location>
</feature>
<name>V8N8B8_OPHHA</name>
<comment type="caution">
    <text evidence="2">The sequence shown here is derived from an EMBL/GenBank/DDBJ whole genome shotgun (WGS) entry which is preliminary data.</text>
</comment>
<feature type="non-terminal residue" evidence="2">
    <location>
        <position position="1"/>
    </location>
</feature>
<evidence type="ECO:0000313" key="2">
    <source>
        <dbReference type="EMBL" id="ETE57812.1"/>
    </source>
</evidence>
<evidence type="ECO:0000256" key="1">
    <source>
        <dbReference type="SAM" id="MobiDB-lite"/>
    </source>
</evidence>
<proteinExistence type="predicted"/>